<organism evidence="1 2">
    <name type="scientific">Panagrolaimus sp. JU765</name>
    <dbReference type="NCBI Taxonomy" id="591449"/>
    <lineage>
        <taxon>Eukaryota</taxon>
        <taxon>Metazoa</taxon>
        <taxon>Ecdysozoa</taxon>
        <taxon>Nematoda</taxon>
        <taxon>Chromadorea</taxon>
        <taxon>Rhabditida</taxon>
        <taxon>Tylenchina</taxon>
        <taxon>Panagrolaimomorpha</taxon>
        <taxon>Panagrolaimoidea</taxon>
        <taxon>Panagrolaimidae</taxon>
        <taxon>Panagrolaimus</taxon>
    </lineage>
</organism>
<protein>
    <submittedName>
        <fullName evidence="2">Uncharacterized protein</fullName>
    </submittedName>
</protein>
<dbReference type="Proteomes" id="UP000887576">
    <property type="component" value="Unplaced"/>
</dbReference>
<evidence type="ECO:0000313" key="2">
    <source>
        <dbReference type="WBParaSite" id="JU765_v2.g16126.t1"/>
    </source>
</evidence>
<name>A0AC34QGL0_9BILA</name>
<sequence length="80" mass="8783">MLLVFAVILLTIIFCTKKKKEEIKMDDIDSLGGLSTMNEAAQSVALSQNNSKTEVTPENTTVQSTTWYEGAQSVAITKKE</sequence>
<dbReference type="WBParaSite" id="JU765_v2.g16126.t1">
    <property type="protein sequence ID" value="JU765_v2.g16126.t1"/>
    <property type="gene ID" value="JU765_v2.g16126"/>
</dbReference>
<accession>A0AC34QGL0</accession>
<reference evidence="2" key="1">
    <citation type="submission" date="2022-11" db="UniProtKB">
        <authorList>
            <consortium name="WormBaseParasite"/>
        </authorList>
    </citation>
    <scope>IDENTIFICATION</scope>
</reference>
<evidence type="ECO:0000313" key="1">
    <source>
        <dbReference type="Proteomes" id="UP000887576"/>
    </source>
</evidence>
<proteinExistence type="predicted"/>